<dbReference type="RefSeq" id="WP_197552773.1">
    <property type="nucleotide sequence ID" value="NZ_CP063212.1"/>
</dbReference>
<feature type="domain" description="SF3 helicase" evidence="5">
    <location>
        <begin position="510"/>
        <end position="672"/>
    </location>
</feature>
<dbReference type="InterPro" id="IPR014015">
    <property type="entry name" value="Helicase_SF3_DNA-vir"/>
</dbReference>
<dbReference type="SMART" id="SM00885">
    <property type="entry name" value="D5_N"/>
    <property type="match status" value="1"/>
</dbReference>
<dbReference type="PANTHER" id="PTHR35372:SF2">
    <property type="entry name" value="SF3 HELICASE DOMAIN-CONTAINING PROTEIN"/>
    <property type="match status" value="1"/>
</dbReference>
<accession>A0A7M1R242</accession>
<keyword evidence="2" id="KW-0378">Hydrolase</keyword>
<dbReference type="EMBL" id="CP063212">
    <property type="protein sequence ID" value="QOR47517.1"/>
    <property type="molecule type" value="Genomic_DNA"/>
</dbReference>
<dbReference type="InterPro" id="IPR051620">
    <property type="entry name" value="ORF904-like_C"/>
</dbReference>
<dbReference type="NCBIfam" id="TIGR01613">
    <property type="entry name" value="primase_Cterm"/>
    <property type="match status" value="1"/>
</dbReference>
<dbReference type="AlphaFoldDB" id="A0A7M1R242"/>
<name>A0A7M1R242_9ACTO</name>
<gene>
    <name evidence="6" type="ORF">INS90_09755</name>
</gene>
<dbReference type="SUPFAM" id="SSF56747">
    <property type="entry name" value="Prim-pol domain"/>
    <property type="match status" value="1"/>
</dbReference>
<reference evidence="6 7" key="1">
    <citation type="submission" date="2020-10" db="EMBL/GenBank/DDBJ databases">
        <title>Trueperella pecoris sp. nov. isolated from bovine and porcine specimens.</title>
        <authorList>
            <person name="Schoenecker L."/>
            <person name="Schnydrig P."/>
            <person name="Brodard I."/>
            <person name="Thomann A."/>
            <person name="Hemphill A."/>
            <person name="Rodriguez-Campos S."/>
            <person name="Perreten V."/>
            <person name="Jores J."/>
            <person name="Kittl S."/>
        </authorList>
    </citation>
    <scope>NUCLEOTIDE SEQUENCE [LARGE SCALE GENOMIC DNA]</scope>
    <source>
        <strain evidence="6 7">19OD0592</strain>
    </source>
</reference>
<protein>
    <submittedName>
        <fullName evidence="6">Bifunctional DNA primase/polymerase</fullName>
    </submittedName>
</protein>
<feature type="region of interest" description="Disordered" evidence="4">
    <location>
        <begin position="181"/>
        <end position="215"/>
    </location>
</feature>
<keyword evidence="3" id="KW-0067">ATP-binding</keyword>
<dbReference type="PANTHER" id="PTHR35372">
    <property type="entry name" value="ATP BINDING PROTEIN-RELATED"/>
    <property type="match status" value="1"/>
</dbReference>
<dbReference type="InterPro" id="IPR045455">
    <property type="entry name" value="NrS-1_pol-like_helicase"/>
</dbReference>
<dbReference type="PROSITE" id="PS51206">
    <property type="entry name" value="SF3_HELICASE_1"/>
    <property type="match status" value="1"/>
</dbReference>
<dbReference type="Pfam" id="PF09250">
    <property type="entry name" value="Prim-Pol"/>
    <property type="match status" value="1"/>
</dbReference>
<dbReference type="InterPro" id="IPR015330">
    <property type="entry name" value="DNA_primase/pol_bifunc_N"/>
</dbReference>
<dbReference type="Pfam" id="PF08706">
    <property type="entry name" value="D5_N"/>
    <property type="match status" value="1"/>
</dbReference>
<evidence type="ECO:0000256" key="3">
    <source>
        <dbReference type="ARBA" id="ARBA00022840"/>
    </source>
</evidence>
<evidence type="ECO:0000256" key="1">
    <source>
        <dbReference type="ARBA" id="ARBA00022741"/>
    </source>
</evidence>
<evidence type="ECO:0000313" key="6">
    <source>
        <dbReference type="EMBL" id="QOR47517.1"/>
    </source>
</evidence>
<dbReference type="GO" id="GO:0016787">
    <property type="term" value="F:hydrolase activity"/>
    <property type="evidence" value="ECO:0007669"/>
    <property type="project" value="UniProtKB-KW"/>
</dbReference>
<dbReference type="InterPro" id="IPR006500">
    <property type="entry name" value="Helicase_put_C_phage/plasmid"/>
</dbReference>
<organism evidence="6 7">
    <name type="scientific">Trueperella pecoris</name>
    <dbReference type="NCBI Taxonomy" id="2733571"/>
    <lineage>
        <taxon>Bacteria</taxon>
        <taxon>Bacillati</taxon>
        <taxon>Actinomycetota</taxon>
        <taxon>Actinomycetes</taxon>
        <taxon>Actinomycetales</taxon>
        <taxon>Actinomycetaceae</taxon>
        <taxon>Trueperella</taxon>
    </lineage>
</organism>
<sequence length="804" mass="89043">MPILPADPQHGDKRPALSWKRLQTDRLTTSEVDQWFEDGRYGIGVIMGEISNDLMMIELEGRATHLLGELTQTATQSGLSGLWARMFGWCETTPSGGYHWYIYVPGNTSGNRKLARTLDGVVLAETRENGGYSVVAPLDGATYHHTGSGAWKTLTGSPTKAGLFTLDELDDLLAVFRTIDQTPEPATSQTTMPAYTPPAERDPHAGLTPGDDFEDKTSWADILTPHGWTQVFTRGQETFWRRPDKQAGVSASTGHAGDRDRLYVWSTSTRFEAETPYTKFAAYALLEHDGDYTKAAKHLSAKGYGKQAEHPRDTTGLDAYIQRLTNQPAVAGEPAEVVDLETGEILTVTEPDTYTRTDDGNALRFADTNTGKFRYVPEKSDWAVWNGHQWDIANGEARVMEAARALMRTLPEEEKIDQSHKRKSLQHGAITSMLKLARNAPGIYTPLPEFDADPYILNTPAGTVNLKTGKLTPPNPTTLCLRATTIAPDPTMPTPRWSAFLDQIFMNDTTLITYMRRFFGLTLIGEVTEQILPFFYGSGANGKTTMLNVIQNILGTGQTGYSTTTPAEILTNGDRHPAEIAALQGVRLAVISELEEGRRIAEARAKLLTGSDAITARFMGENWFTFQPTHTFTVLTNTMLETATGGSAAFWRRIRNIPFDYVVPKAERDPHLETKLIEEAPGILAWMIQGAQEYLSYGLGEPAAVSAATAKYEADQNTVGQFLREACTLHEYNLDIYQTRVNVFRDEYERWCRLNLATPVGAKALTQRLAKEGIKSVQGTKGARYYRGVSINPEFLESLDEVLS</sequence>
<dbReference type="Gene3D" id="3.30.720.160">
    <property type="entry name" value="Bifunctional DNA primase/polymerase, N-terminal"/>
    <property type="match status" value="1"/>
</dbReference>
<dbReference type="GO" id="GO:0005524">
    <property type="term" value="F:ATP binding"/>
    <property type="evidence" value="ECO:0007669"/>
    <property type="project" value="UniProtKB-KW"/>
</dbReference>
<dbReference type="InterPro" id="IPR027417">
    <property type="entry name" value="P-loop_NTPase"/>
</dbReference>
<dbReference type="Pfam" id="PF19263">
    <property type="entry name" value="DUF5906"/>
    <property type="match status" value="1"/>
</dbReference>
<feature type="compositionally biased region" description="Polar residues" evidence="4">
    <location>
        <begin position="181"/>
        <end position="193"/>
    </location>
</feature>
<dbReference type="Proteomes" id="UP000594961">
    <property type="component" value="Chromosome"/>
</dbReference>
<dbReference type="Gene3D" id="3.40.50.300">
    <property type="entry name" value="P-loop containing nucleotide triphosphate hydrolases"/>
    <property type="match status" value="1"/>
</dbReference>
<evidence type="ECO:0000313" key="7">
    <source>
        <dbReference type="Proteomes" id="UP000594961"/>
    </source>
</evidence>
<proteinExistence type="predicted"/>
<dbReference type="InterPro" id="IPR014818">
    <property type="entry name" value="Phage/plasmid_primase_P4_C"/>
</dbReference>
<evidence type="ECO:0000259" key="5">
    <source>
        <dbReference type="PROSITE" id="PS51206"/>
    </source>
</evidence>
<evidence type="ECO:0000256" key="4">
    <source>
        <dbReference type="SAM" id="MobiDB-lite"/>
    </source>
</evidence>
<evidence type="ECO:0000256" key="2">
    <source>
        <dbReference type="ARBA" id="ARBA00022801"/>
    </source>
</evidence>
<keyword evidence="1" id="KW-0547">Nucleotide-binding</keyword>